<dbReference type="EC" id="2.7.13.3" evidence="4"/>
<dbReference type="InterPro" id="IPR003661">
    <property type="entry name" value="HisK_dim/P_dom"/>
</dbReference>
<dbReference type="InterPro" id="IPR038377">
    <property type="entry name" value="Na/Glc_symporter_sf"/>
</dbReference>
<evidence type="ECO:0000256" key="3">
    <source>
        <dbReference type="ARBA" id="ARBA00006434"/>
    </source>
</evidence>
<feature type="transmembrane region" description="Helical" evidence="13">
    <location>
        <begin position="251"/>
        <end position="284"/>
    </location>
</feature>
<dbReference type="EMBL" id="BAABWN010000017">
    <property type="protein sequence ID" value="GAA6170002.1"/>
    <property type="molecule type" value="Genomic_DNA"/>
</dbReference>
<comment type="caution">
    <text evidence="16">The sequence shown here is derived from an EMBL/GenBank/DDBJ whole genome shotgun (WGS) entry which is preliminary data.</text>
</comment>
<comment type="similarity">
    <text evidence="3">Belongs to the sodium:solute symporter (SSF) (TC 2.A.21) family.</text>
</comment>
<feature type="coiled-coil region" evidence="12">
    <location>
        <begin position="679"/>
        <end position="727"/>
    </location>
</feature>
<feature type="domain" description="Histidine kinase" evidence="14">
    <location>
        <begin position="741"/>
        <end position="958"/>
    </location>
</feature>
<evidence type="ECO:0000256" key="7">
    <source>
        <dbReference type="ARBA" id="ARBA00022692"/>
    </source>
</evidence>
<dbReference type="SMART" id="SM00387">
    <property type="entry name" value="HATPase_c"/>
    <property type="match status" value="1"/>
</dbReference>
<evidence type="ECO:0000256" key="1">
    <source>
        <dbReference type="ARBA" id="ARBA00000085"/>
    </source>
</evidence>
<name>A0ABQ0AEC8_9GAMM</name>
<dbReference type="Pfam" id="PF00072">
    <property type="entry name" value="Response_reg"/>
    <property type="match status" value="1"/>
</dbReference>
<evidence type="ECO:0000256" key="4">
    <source>
        <dbReference type="ARBA" id="ARBA00012438"/>
    </source>
</evidence>
<evidence type="ECO:0000256" key="10">
    <source>
        <dbReference type="ARBA" id="ARBA00023136"/>
    </source>
</evidence>
<dbReference type="InterPro" id="IPR036097">
    <property type="entry name" value="HisK_dim/P_sf"/>
</dbReference>
<dbReference type="InterPro" id="IPR005467">
    <property type="entry name" value="His_kinase_dom"/>
</dbReference>
<dbReference type="SUPFAM" id="SSF52172">
    <property type="entry name" value="CheY-like"/>
    <property type="match status" value="1"/>
</dbReference>
<dbReference type="Gene3D" id="1.20.1730.10">
    <property type="entry name" value="Sodium/glucose cotransporter"/>
    <property type="match status" value="1"/>
</dbReference>
<dbReference type="PANTHER" id="PTHR43047">
    <property type="entry name" value="TWO-COMPONENT HISTIDINE PROTEIN KINASE"/>
    <property type="match status" value="1"/>
</dbReference>
<organism evidence="16 17">
    <name type="scientific">Sessilibacter corallicola</name>
    <dbReference type="NCBI Taxonomy" id="2904075"/>
    <lineage>
        <taxon>Bacteria</taxon>
        <taxon>Pseudomonadati</taxon>
        <taxon>Pseudomonadota</taxon>
        <taxon>Gammaproteobacteria</taxon>
        <taxon>Cellvibrionales</taxon>
        <taxon>Cellvibrionaceae</taxon>
        <taxon>Sessilibacter</taxon>
    </lineage>
</organism>
<feature type="modified residue" description="4-aspartylphosphate" evidence="11">
    <location>
        <position position="1026"/>
    </location>
</feature>
<dbReference type="PROSITE" id="PS50283">
    <property type="entry name" value="NA_SOLUT_SYMP_3"/>
    <property type="match status" value="1"/>
</dbReference>
<evidence type="ECO:0000313" key="16">
    <source>
        <dbReference type="EMBL" id="GAA6170002.1"/>
    </source>
</evidence>
<comment type="subcellular location">
    <subcellularLocation>
        <location evidence="2">Membrane</location>
        <topology evidence="2">Multi-pass membrane protein</topology>
    </subcellularLocation>
</comment>
<proteinExistence type="inferred from homology"/>
<dbReference type="Gene3D" id="3.30.450.20">
    <property type="entry name" value="PAS domain"/>
    <property type="match status" value="1"/>
</dbReference>
<feature type="transmembrane region" description="Helical" evidence="13">
    <location>
        <begin position="365"/>
        <end position="386"/>
    </location>
</feature>
<evidence type="ECO:0000256" key="13">
    <source>
        <dbReference type="SAM" id="Phobius"/>
    </source>
</evidence>
<comment type="catalytic activity">
    <reaction evidence="1">
        <text>ATP + protein L-histidine = ADP + protein N-phospho-L-histidine.</text>
        <dbReference type="EC" id="2.7.13.3"/>
    </reaction>
</comment>
<keyword evidence="12" id="KW-0175">Coiled coil</keyword>
<reference evidence="16 17" key="1">
    <citation type="submission" date="2024-04" db="EMBL/GenBank/DDBJ databases">
        <title>Draft genome sequence of Sessilibacter corallicola NBRC 116591.</title>
        <authorList>
            <person name="Miyakawa T."/>
            <person name="Kusuya Y."/>
            <person name="Miura T."/>
        </authorList>
    </citation>
    <scope>NUCLEOTIDE SEQUENCE [LARGE SCALE GENOMIC DNA]</scope>
    <source>
        <strain evidence="16 17">KU-00831-HH</strain>
    </source>
</reference>
<sequence length="1097" mass="122618">MWLGWGFVRRLLVISARNKVTSVADFIGSRYGKNQPLAATVTIVMVLGTLPYIALQLRAVVLAWSTINWDINHEQLGDYTSLITALVMAWFAILFGTRLYNEPDRLRGMLTAVATESIVKLAAFAAVGVFAWSLLAGGSVWSWPDFSALADNAVQPNFSYDQLFSTSFVTQVLVSAFAFVCLPRQFHLMVVEYHQRNDLRYVRWLVPLYLLGFAIFALPIAFASTYLLTNLDIPADSYVLLLPQWLRAETLVAATFIGALSAATGMVVVATVALSIMISNELIVPAWLSLSSRRIIKPTHFGQSLRLIRRFSILVVLLLAWAVEQTFSSASDLASLGFLSFTAAVQVMPALIGGLYWYRGHYRGVLVGLGIGIAVWFYCLMLPNILDTNHSLVMSGPWGIGWLAPNNLFGSNWLDPLSHGVFWSLGLNVLAYWLVSRKSHLSALDIRQADAFTQIRWPGSRLHSDREASDIEVQQLQALLLPLFGQKRAQNIWQQLENQLGHRLLPHDKAPYFVVQTIEAELAAIIGAMSAHRAMQLLARQQPLHIQDFVSLVSGSSKQIQFSQTLLQTTLENIPQGISVVDEDLRLVAWNQPYQNLFSYPQRLLYVGCKIETIYQFNADRGYLGLSGDGSDAAIQRRLTNLRSGKPYLFNRILPNGLVLEIRGTPLANGGYVTTYTDITDYHQMVAQLEDAKHTLEDRVAKRTSELTDVNQTLQTENRLRAKVEEELKSVHASKSRFLAAASHDLLQPVNAARLFVASLLEKVNKDDADVTSMRSDIKYLDSALSSTEQLISTLREISRLTSGREQAHRENFDIHQILEPVALEAQLLAEEAGLEFRWVETHQWVHSDLHMMRRVAQNFISNALRYTKSGKVLLGCRRKQSHLVLEVWDTGPGINPADQEKIFEEFERLPGHVNGNQGLGLGLSIVKSISDLLGHSISLNSWPGKGSVFRMCIPLGTAQPIPVRRTVDPQLAGLHVLVLDNEEPNREGMRSLLEQWGVQVETAADLGQCLSRWRNPEPPNVILADYHLDTETGLDVLQALTYHWGCELSAIIISADNSEDLRGMVADAGYWYLAKPVQPAALRNIIRQLLRKKQVV</sequence>
<feature type="transmembrane region" description="Helical" evidence="13">
    <location>
        <begin position="121"/>
        <end position="143"/>
    </location>
</feature>
<evidence type="ECO:0000256" key="9">
    <source>
        <dbReference type="ARBA" id="ARBA00022989"/>
    </source>
</evidence>
<feature type="domain" description="Response regulatory" evidence="15">
    <location>
        <begin position="976"/>
        <end position="1091"/>
    </location>
</feature>
<dbReference type="SUPFAM" id="SSF55874">
    <property type="entry name" value="ATPase domain of HSP90 chaperone/DNA topoisomerase II/histidine kinase"/>
    <property type="match status" value="1"/>
</dbReference>
<dbReference type="Pfam" id="PF12860">
    <property type="entry name" value="PAS_7"/>
    <property type="match status" value="1"/>
</dbReference>
<evidence type="ECO:0000256" key="2">
    <source>
        <dbReference type="ARBA" id="ARBA00004141"/>
    </source>
</evidence>
<dbReference type="SUPFAM" id="SSF47384">
    <property type="entry name" value="Homodimeric domain of signal transducing histidine kinase"/>
    <property type="match status" value="1"/>
</dbReference>
<feature type="transmembrane region" description="Helical" evidence="13">
    <location>
        <begin position="335"/>
        <end position="358"/>
    </location>
</feature>
<keyword evidence="7 13" id="KW-0812">Transmembrane</keyword>
<feature type="transmembrane region" description="Helical" evidence="13">
    <location>
        <begin position="305"/>
        <end position="323"/>
    </location>
</feature>
<feature type="transmembrane region" description="Helical" evidence="13">
    <location>
        <begin position="37"/>
        <end position="59"/>
    </location>
</feature>
<evidence type="ECO:0000256" key="5">
    <source>
        <dbReference type="ARBA" id="ARBA00022553"/>
    </source>
</evidence>
<dbReference type="PANTHER" id="PTHR43047:SF9">
    <property type="entry name" value="HISTIDINE KINASE"/>
    <property type="match status" value="1"/>
</dbReference>
<feature type="transmembrane region" description="Helical" evidence="13">
    <location>
        <begin position="163"/>
        <end position="183"/>
    </location>
</feature>
<keyword evidence="5 11" id="KW-0597">Phosphoprotein</keyword>
<dbReference type="PROSITE" id="PS50109">
    <property type="entry name" value="HIS_KIN"/>
    <property type="match status" value="1"/>
</dbReference>
<dbReference type="CDD" id="cd00075">
    <property type="entry name" value="HATPase"/>
    <property type="match status" value="1"/>
</dbReference>
<feature type="transmembrane region" description="Helical" evidence="13">
    <location>
        <begin position="79"/>
        <end position="100"/>
    </location>
</feature>
<dbReference type="PRINTS" id="PR00344">
    <property type="entry name" value="BCTRLSENSOR"/>
</dbReference>
<dbReference type="Pfam" id="PF00512">
    <property type="entry name" value="HisKA"/>
    <property type="match status" value="1"/>
</dbReference>
<dbReference type="CDD" id="cd00156">
    <property type="entry name" value="REC"/>
    <property type="match status" value="1"/>
</dbReference>
<dbReference type="Gene3D" id="3.40.50.2300">
    <property type="match status" value="1"/>
</dbReference>
<gene>
    <name evidence="16" type="ORF">NBRC116591_38140</name>
</gene>
<evidence type="ECO:0000256" key="8">
    <source>
        <dbReference type="ARBA" id="ARBA00022777"/>
    </source>
</evidence>
<dbReference type="SUPFAM" id="SSF55785">
    <property type="entry name" value="PYP-like sensor domain (PAS domain)"/>
    <property type="match status" value="1"/>
</dbReference>
<feature type="transmembrane region" description="Helical" evidence="13">
    <location>
        <begin position="204"/>
        <end position="228"/>
    </location>
</feature>
<dbReference type="InterPro" id="IPR003594">
    <property type="entry name" value="HATPase_dom"/>
</dbReference>
<evidence type="ECO:0000256" key="12">
    <source>
        <dbReference type="SAM" id="Coils"/>
    </source>
</evidence>
<accession>A0ABQ0AEC8</accession>
<dbReference type="GO" id="GO:0016301">
    <property type="term" value="F:kinase activity"/>
    <property type="evidence" value="ECO:0007669"/>
    <property type="project" value="UniProtKB-KW"/>
</dbReference>
<dbReference type="Gene3D" id="1.10.287.130">
    <property type="match status" value="1"/>
</dbReference>
<evidence type="ECO:0000259" key="14">
    <source>
        <dbReference type="PROSITE" id="PS50109"/>
    </source>
</evidence>
<evidence type="ECO:0000256" key="6">
    <source>
        <dbReference type="ARBA" id="ARBA00022679"/>
    </source>
</evidence>
<dbReference type="SMART" id="SM00388">
    <property type="entry name" value="HisKA"/>
    <property type="match status" value="1"/>
</dbReference>
<dbReference type="CDD" id="cd00082">
    <property type="entry name" value="HisKA"/>
    <property type="match status" value="1"/>
</dbReference>
<dbReference type="Proteomes" id="UP001465153">
    <property type="component" value="Unassembled WGS sequence"/>
</dbReference>
<evidence type="ECO:0000313" key="17">
    <source>
        <dbReference type="Proteomes" id="UP001465153"/>
    </source>
</evidence>
<dbReference type="InterPro" id="IPR001734">
    <property type="entry name" value="Na/solute_symporter"/>
</dbReference>
<dbReference type="Gene3D" id="3.30.565.10">
    <property type="entry name" value="Histidine kinase-like ATPase, C-terminal domain"/>
    <property type="match status" value="1"/>
</dbReference>
<keyword evidence="10 13" id="KW-0472">Membrane</keyword>
<dbReference type="InterPro" id="IPR035965">
    <property type="entry name" value="PAS-like_dom_sf"/>
</dbReference>
<keyword evidence="9 13" id="KW-1133">Transmembrane helix</keyword>
<keyword evidence="8 16" id="KW-0418">Kinase</keyword>
<dbReference type="InterPro" id="IPR004358">
    <property type="entry name" value="Sig_transdc_His_kin-like_C"/>
</dbReference>
<evidence type="ECO:0000256" key="11">
    <source>
        <dbReference type="PROSITE-ProRule" id="PRU00169"/>
    </source>
</evidence>
<protein>
    <recommendedName>
        <fullName evidence="4">histidine kinase</fullName>
        <ecNumber evidence="4">2.7.13.3</ecNumber>
    </recommendedName>
</protein>
<dbReference type="InterPro" id="IPR036890">
    <property type="entry name" value="HATPase_C_sf"/>
</dbReference>
<dbReference type="InterPro" id="IPR011006">
    <property type="entry name" value="CheY-like_superfamily"/>
</dbReference>
<evidence type="ECO:0000259" key="15">
    <source>
        <dbReference type="PROSITE" id="PS50110"/>
    </source>
</evidence>
<dbReference type="Pfam" id="PF02518">
    <property type="entry name" value="HATPase_c"/>
    <property type="match status" value="1"/>
</dbReference>
<keyword evidence="17" id="KW-1185">Reference proteome</keyword>
<dbReference type="PROSITE" id="PS50110">
    <property type="entry name" value="RESPONSE_REGULATORY"/>
    <property type="match status" value="1"/>
</dbReference>
<dbReference type="SMART" id="SM00448">
    <property type="entry name" value="REC"/>
    <property type="match status" value="1"/>
</dbReference>
<keyword evidence="6" id="KW-0808">Transferase</keyword>
<dbReference type="InterPro" id="IPR001789">
    <property type="entry name" value="Sig_transdc_resp-reg_receiver"/>
</dbReference>